<dbReference type="SUPFAM" id="SSF82866">
    <property type="entry name" value="Multidrug efflux transporter AcrB transmembrane domain"/>
    <property type="match status" value="2"/>
</dbReference>
<feature type="transmembrane region" description="Helical" evidence="1">
    <location>
        <begin position="867"/>
        <end position="885"/>
    </location>
</feature>
<dbReference type="PROSITE" id="PS50156">
    <property type="entry name" value="SSD"/>
    <property type="match status" value="1"/>
</dbReference>
<dbReference type="GO" id="GO:0005886">
    <property type="term" value="C:plasma membrane"/>
    <property type="evidence" value="ECO:0007669"/>
    <property type="project" value="TreeGrafter"/>
</dbReference>
<dbReference type="PANTHER" id="PTHR32063:SF0">
    <property type="entry name" value="SWARMING MOTILITY PROTEIN SWRC"/>
    <property type="match status" value="1"/>
</dbReference>
<feature type="transmembrane region" description="Helical" evidence="1">
    <location>
        <begin position="892"/>
        <end position="916"/>
    </location>
</feature>
<dbReference type="RefSeq" id="WP_188627047.1">
    <property type="nucleotide sequence ID" value="NZ_BMIL01000007.1"/>
</dbReference>
<organism evidence="3 4">
    <name type="scientific">Pedobacter quisquiliarum</name>
    <dbReference type="NCBI Taxonomy" id="1834438"/>
    <lineage>
        <taxon>Bacteria</taxon>
        <taxon>Pseudomonadati</taxon>
        <taxon>Bacteroidota</taxon>
        <taxon>Sphingobacteriia</taxon>
        <taxon>Sphingobacteriales</taxon>
        <taxon>Sphingobacteriaceae</taxon>
        <taxon>Pedobacter</taxon>
    </lineage>
</organism>
<dbReference type="EMBL" id="BMIL01000007">
    <property type="protein sequence ID" value="GGC68994.1"/>
    <property type="molecule type" value="Genomic_DNA"/>
</dbReference>
<reference evidence="3" key="2">
    <citation type="submission" date="2020-09" db="EMBL/GenBank/DDBJ databases">
        <authorList>
            <person name="Sun Q."/>
            <person name="Zhou Y."/>
        </authorList>
    </citation>
    <scope>NUCLEOTIDE SEQUENCE</scope>
    <source>
        <strain evidence="3">CGMCC 1.15343</strain>
    </source>
</reference>
<feature type="transmembrane region" description="Helical" evidence="1">
    <location>
        <begin position="971"/>
        <end position="993"/>
    </location>
</feature>
<dbReference type="AlphaFoldDB" id="A0A916UFF5"/>
<dbReference type="Gene3D" id="3.30.2090.10">
    <property type="entry name" value="Multidrug efflux transporter AcrB TolC docking domain, DN and DC subdomains"/>
    <property type="match status" value="2"/>
</dbReference>
<dbReference type="Gene3D" id="3.30.70.1440">
    <property type="entry name" value="Multidrug efflux transporter AcrB pore domain"/>
    <property type="match status" value="1"/>
</dbReference>
<name>A0A916UFF5_9SPHI</name>
<dbReference type="GO" id="GO:0042910">
    <property type="term" value="F:xenobiotic transmembrane transporter activity"/>
    <property type="evidence" value="ECO:0007669"/>
    <property type="project" value="TreeGrafter"/>
</dbReference>
<feature type="transmembrane region" description="Helical" evidence="1">
    <location>
        <begin position="922"/>
        <end position="945"/>
    </location>
</feature>
<feature type="domain" description="SSD" evidence="2">
    <location>
        <begin position="371"/>
        <end position="488"/>
    </location>
</feature>
<reference evidence="3" key="1">
    <citation type="journal article" date="2014" name="Int. J. Syst. Evol. Microbiol.">
        <title>Complete genome sequence of Corynebacterium casei LMG S-19264T (=DSM 44701T), isolated from a smear-ripened cheese.</title>
        <authorList>
            <consortium name="US DOE Joint Genome Institute (JGI-PGF)"/>
            <person name="Walter F."/>
            <person name="Albersmeier A."/>
            <person name="Kalinowski J."/>
            <person name="Ruckert C."/>
        </authorList>
    </citation>
    <scope>NUCLEOTIDE SEQUENCE</scope>
    <source>
        <strain evidence="3">CGMCC 1.15343</strain>
    </source>
</reference>
<feature type="transmembrane region" description="Helical" evidence="1">
    <location>
        <begin position="360"/>
        <end position="380"/>
    </location>
</feature>
<proteinExistence type="predicted"/>
<sequence length="1063" mass="116136">MKITEISIKRPSLVIVVFTALSLLGLLSYFSLSYELLPKFSNNVVSISTIYPGASPSEVENSVTKKIEDAISSMENIKKLNAVSYESLSVVTITLTDKANVDLSLNDAQRKVNSILADLPDDVEQPSLSKFSLDDLPVITMSASANMDDATFYDLIDNRIAPIVSRVNGVAQVNLIGGQEREIQVGLMADKLQGYNLSVPQVQQAILTSNLDFPTGSVKTNEQDILIRLSGKYQNIDELRNLVVATSPDGAQIRLSDVADVQDRQKEVDKLARIDRRGAIAIQIIKQSDANAVEVSEGVHATIAKLMADYKTNDLKINIVNDSSIYTLESADAVIHDLVLAVILVAFVMLFFLHSLRNALIVMVSIPASLIATFIGIQMFDFTLNLMSLLGLSLVVGILVDDAIVVLENIYRHMEMGKNKVRAAYDATSEIGFTVVSITLVIVVVFFPIAVSTGLVSNILRQFCVVVIIATLLSLVASFTIVPLLSSRFGKLERIEGKNAFGKFILWFEKQLHKFTNWITGILKWSLANRGKTIGLVFLMLVASCGLIPAGYIGTEFFPKSDKGEFLVQLEMPKDASIEQTNLATQQAEAFLTKKPEITQLITTVGQASGDFGGTQATAYKSEINVRLVERKDRADDASIYATKVSRELAKNLPGVKVKTVPISILGIAENAPIELVVMGSDLDSAMRYAKGAQEVLRKIKGSAEIKLSVEEGSPEINVQVDRDKMASLGLSLQTVGLTMQTAFSGNTDGKFRKGEYEYDINIQYQSFNRQDINDVSNLIFVNGAGQQIKLSQFATITQGSGPSQLERRDKSTSVSVKAQAIGRPTGTVVAEFEAELERLENTGELKKPLGVSYLWAGDAENQGEGFGTLGIALLSSILLVYLIMVTLYDSFVYPFVVMFSIPLSVIGALLALALTNNALNIFTILGLIMLIGLVAKNAIILVDFTNQMKAEGKSTYDALILANHARLRPILMTTIAMVIGMLPIALAGGAGAEWKNGLAWVIIGGLLSSLFLTLIIVPVMYMIFDRILDRMGYNKKGVTIEELMVEPYDHKEVKEYEMEHTH</sequence>
<dbReference type="PRINTS" id="PR00702">
    <property type="entry name" value="ACRIFLAVINRP"/>
</dbReference>
<dbReference type="Gene3D" id="1.20.1640.10">
    <property type="entry name" value="Multidrug efflux transporter AcrB transmembrane domain"/>
    <property type="match status" value="2"/>
</dbReference>
<keyword evidence="1" id="KW-1133">Transmembrane helix</keyword>
<keyword evidence="1" id="KW-0812">Transmembrane</keyword>
<dbReference type="PANTHER" id="PTHR32063">
    <property type="match status" value="1"/>
</dbReference>
<dbReference type="SUPFAM" id="SSF82714">
    <property type="entry name" value="Multidrug efflux transporter AcrB TolC docking domain, DN and DC subdomains"/>
    <property type="match status" value="2"/>
</dbReference>
<evidence type="ECO:0000256" key="1">
    <source>
        <dbReference type="SAM" id="Phobius"/>
    </source>
</evidence>
<comment type="caution">
    <text evidence="3">The sequence shown here is derived from an EMBL/GenBank/DDBJ whole genome shotgun (WGS) entry which is preliminary data.</text>
</comment>
<evidence type="ECO:0000313" key="4">
    <source>
        <dbReference type="Proteomes" id="UP000651668"/>
    </source>
</evidence>
<accession>A0A916UFF5</accession>
<dbReference type="SUPFAM" id="SSF82693">
    <property type="entry name" value="Multidrug efflux transporter AcrB pore domain, PN1, PN2, PC1 and PC2 subdomains"/>
    <property type="match status" value="3"/>
</dbReference>
<feature type="transmembrane region" description="Helical" evidence="1">
    <location>
        <begin position="333"/>
        <end position="353"/>
    </location>
</feature>
<evidence type="ECO:0000313" key="3">
    <source>
        <dbReference type="EMBL" id="GGC68994.1"/>
    </source>
</evidence>
<dbReference type="InterPro" id="IPR001036">
    <property type="entry name" value="Acrflvin-R"/>
</dbReference>
<feature type="transmembrane region" description="Helical" evidence="1">
    <location>
        <begin position="431"/>
        <end position="453"/>
    </location>
</feature>
<keyword evidence="1" id="KW-0472">Membrane</keyword>
<feature type="transmembrane region" description="Helical" evidence="1">
    <location>
        <begin position="386"/>
        <end position="410"/>
    </location>
</feature>
<protein>
    <submittedName>
        <fullName evidence="3">Multidrug ABC transporter</fullName>
    </submittedName>
</protein>
<dbReference type="InterPro" id="IPR027463">
    <property type="entry name" value="AcrB_DN_DC_subdom"/>
</dbReference>
<feature type="transmembrane region" description="Helical" evidence="1">
    <location>
        <begin position="999"/>
        <end position="1025"/>
    </location>
</feature>
<gene>
    <name evidence="3" type="ORF">GCM10011387_22970</name>
</gene>
<evidence type="ECO:0000259" key="2">
    <source>
        <dbReference type="PROSITE" id="PS50156"/>
    </source>
</evidence>
<dbReference type="Gene3D" id="3.30.70.1320">
    <property type="entry name" value="Multidrug efflux transporter AcrB pore domain like"/>
    <property type="match status" value="1"/>
</dbReference>
<dbReference type="Pfam" id="PF00873">
    <property type="entry name" value="ACR_tran"/>
    <property type="match status" value="1"/>
</dbReference>
<dbReference type="Proteomes" id="UP000651668">
    <property type="component" value="Unassembled WGS sequence"/>
</dbReference>
<dbReference type="InterPro" id="IPR000731">
    <property type="entry name" value="SSD"/>
</dbReference>
<feature type="transmembrane region" description="Helical" evidence="1">
    <location>
        <begin position="459"/>
        <end position="485"/>
    </location>
</feature>
<feature type="transmembrane region" description="Helical" evidence="1">
    <location>
        <begin position="12"/>
        <end position="32"/>
    </location>
</feature>
<dbReference type="Gene3D" id="3.30.70.1430">
    <property type="entry name" value="Multidrug efflux transporter AcrB pore domain"/>
    <property type="match status" value="2"/>
</dbReference>
<feature type="transmembrane region" description="Helical" evidence="1">
    <location>
        <begin position="534"/>
        <end position="553"/>
    </location>
</feature>
<keyword evidence="4" id="KW-1185">Reference proteome</keyword>